<feature type="coiled-coil region" evidence="5">
    <location>
        <begin position="381"/>
        <end position="436"/>
    </location>
</feature>
<evidence type="ECO:0000313" key="9">
    <source>
        <dbReference type="Proteomes" id="UP000823749"/>
    </source>
</evidence>
<dbReference type="SMART" id="SM00255">
    <property type="entry name" value="TIR"/>
    <property type="match status" value="1"/>
</dbReference>
<dbReference type="GO" id="GO:0007165">
    <property type="term" value="P:signal transduction"/>
    <property type="evidence" value="ECO:0007669"/>
    <property type="project" value="InterPro"/>
</dbReference>
<evidence type="ECO:0000256" key="4">
    <source>
        <dbReference type="ARBA" id="ARBA00047304"/>
    </source>
</evidence>
<dbReference type="EMBL" id="JACTNZ010000005">
    <property type="protein sequence ID" value="KAG5547426.1"/>
    <property type="molecule type" value="Genomic_DNA"/>
</dbReference>
<evidence type="ECO:0000256" key="2">
    <source>
        <dbReference type="ARBA" id="ARBA00022801"/>
    </source>
</evidence>
<keyword evidence="2" id="KW-0378">Hydrolase</keyword>
<evidence type="ECO:0000256" key="6">
    <source>
        <dbReference type="SAM" id="Phobius"/>
    </source>
</evidence>
<keyword evidence="3" id="KW-0520">NAD</keyword>
<dbReference type="PANTHER" id="PTHR32009">
    <property type="entry name" value="TMV RESISTANCE PROTEIN N-LIKE"/>
    <property type="match status" value="1"/>
</dbReference>
<dbReference type="Gene3D" id="3.40.50.10140">
    <property type="entry name" value="Toll/interleukin-1 receptor homology (TIR) domain"/>
    <property type="match status" value="1"/>
</dbReference>
<keyword evidence="6" id="KW-0472">Membrane</keyword>
<dbReference type="EC" id="3.2.2.6" evidence="1"/>
<dbReference type="PROSITE" id="PS50104">
    <property type="entry name" value="TIR"/>
    <property type="match status" value="1"/>
</dbReference>
<reference evidence="8" key="1">
    <citation type="submission" date="2020-08" db="EMBL/GenBank/DDBJ databases">
        <title>Plant Genome Project.</title>
        <authorList>
            <person name="Zhang R.-G."/>
        </authorList>
    </citation>
    <scope>NUCLEOTIDE SEQUENCE</scope>
    <source>
        <strain evidence="8">WSP0</strain>
        <tissue evidence="8">Leaf</tissue>
    </source>
</reference>
<keyword evidence="5" id="KW-0175">Coiled coil</keyword>
<keyword evidence="6" id="KW-0812">Transmembrane</keyword>
<keyword evidence="9" id="KW-1185">Reference proteome</keyword>
<comment type="caution">
    <text evidence="8">The sequence shown here is derived from an EMBL/GenBank/DDBJ whole genome shotgun (WGS) entry which is preliminary data.</text>
</comment>
<name>A0AAV6K4P9_9ERIC</name>
<evidence type="ECO:0000256" key="5">
    <source>
        <dbReference type="SAM" id="Coils"/>
    </source>
</evidence>
<dbReference type="Proteomes" id="UP000823749">
    <property type="component" value="Chromosome 5"/>
</dbReference>
<accession>A0AAV6K4P9</accession>
<dbReference type="AlphaFoldDB" id="A0AAV6K4P9"/>
<evidence type="ECO:0000313" key="8">
    <source>
        <dbReference type="EMBL" id="KAG5547426.1"/>
    </source>
</evidence>
<sequence length="588" mass="65771">MVTLNSQQSFLLTCLTLDVFLSFRGTDVRKTFVDHLYAALCRARFRTFKDDDGLETGEDIRLELGRAIRESRVSIIVFSKNYASSAWCLDELLMILECRRTYGHAVVPVFYDVQPREVKKQTGSFKKAFAAHEERIKSETGERKAALMDKVGRYEAKFIEEITKVVGDKLRSLVSDFAPDLVGLHSRVENNQLWLEEDGPTDYGLVPICGMGGLDVLKTRQVKLNSIAEETAKIKGYSYQYSVVKYRILALQVESIIPFSSLLNSWKPSSGLVKINCDVSPSDELLKILALDVHSVSVASGQVSLHRFATNSLFPASPTYYRRATLVVGENSEKQPLLQSPASNGRGSQVKRMQLEAKDQGLLKTAISTGQSKEARLAQVCAGLSSRLQAYKYENEELRELLISERELRKSSEAHIKQLQRDISTAKSEATKVESNTANALAAKDSEIEALVSSVDALKKHAALSEGNLALLQANMESIMRNGELTETRMMQAAMERQVELEHPAMEASTGLARIQVSREAIIILIYRLIITLILCFCSALILCSLALLTRQSMHIYDFELFFVVFSRIEIIERGLMEESKGKENITV</sequence>
<evidence type="ECO:0000259" key="7">
    <source>
        <dbReference type="PROSITE" id="PS50104"/>
    </source>
</evidence>
<dbReference type="GO" id="GO:0061809">
    <property type="term" value="F:NAD+ nucleosidase activity, cyclic ADP-ribose generating"/>
    <property type="evidence" value="ECO:0007669"/>
    <property type="project" value="UniProtKB-EC"/>
</dbReference>
<organism evidence="8 9">
    <name type="scientific">Rhododendron griersonianum</name>
    <dbReference type="NCBI Taxonomy" id="479676"/>
    <lineage>
        <taxon>Eukaryota</taxon>
        <taxon>Viridiplantae</taxon>
        <taxon>Streptophyta</taxon>
        <taxon>Embryophyta</taxon>
        <taxon>Tracheophyta</taxon>
        <taxon>Spermatophyta</taxon>
        <taxon>Magnoliopsida</taxon>
        <taxon>eudicotyledons</taxon>
        <taxon>Gunneridae</taxon>
        <taxon>Pentapetalae</taxon>
        <taxon>asterids</taxon>
        <taxon>Ericales</taxon>
        <taxon>Ericaceae</taxon>
        <taxon>Ericoideae</taxon>
        <taxon>Rhodoreae</taxon>
        <taxon>Rhododendron</taxon>
    </lineage>
</organism>
<dbReference type="Pfam" id="PF01582">
    <property type="entry name" value="TIR"/>
    <property type="match status" value="1"/>
</dbReference>
<protein>
    <recommendedName>
        <fullName evidence="1">ADP-ribosyl cyclase/cyclic ADP-ribose hydrolase</fullName>
        <ecNumber evidence="1">3.2.2.6</ecNumber>
    </recommendedName>
</protein>
<keyword evidence="6" id="KW-1133">Transmembrane helix</keyword>
<proteinExistence type="predicted"/>
<gene>
    <name evidence="8" type="ORF">RHGRI_013199</name>
</gene>
<evidence type="ECO:0000256" key="1">
    <source>
        <dbReference type="ARBA" id="ARBA00011982"/>
    </source>
</evidence>
<feature type="transmembrane region" description="Helical" evidence="6">
    <location>
        <begin position="525"/>
        <end position="549"/>
    </location>
</feature>
<evidence type="ECO:0000256" key="3">
    <source>
        <dbReference type="ARBA" id="ARBA00023027"/>
    </source>
</evidence>
<comment type="catalytic activity">
    <reaction evidence="4">
        <text>NAD(+) + H2O = ADP-D-ribose + nicotinamide + H(+)</text>
        <dbReference type="Rhea" id="RHEA:16301"/>
        <dbReference type="ChEBI" id="CHEBI:15377"/>
        <dbReference type="ChEBI" id="CHEBI:15378"/>
        <dbReference type="ChEBI" id="CHEBI:17154"/>
        <dbReference type="ChEBI" id="CHEBI:57540"/>
        <dbReference type="ChEBI" id="CHEBI:57967"/>
        <dbReference type="EC" id="3.2.2.6"/>
    </reaction>
    <physiologicalReaction direction="left-to-right" evidence="4">
        <dbReference type="Rhea" id="RHEA:16302"/>
    </physiologicalReaction>
</comment>
<dbReference type="FunFam" id="3.40.50.10140:FF:000007">
    <property type="entry name" value="Disease resistance protein (TIR-NBS-LRR class)"/>
    <property type="match status" value="1"/>
</dbReference>
<dbReference type="InterPro" id="IPR000157">
    <property type="entry name" value="TIR_dom"/>
</dbReference>
<dbReference type="PANTHER" id="PTHR32009:SF39">
    <property type="entry name" value="TIR DOMAIN-CONTAINING PROTEIN"/>
    <property type="match status" value="1"/>
</dbReference>
<dbReference type="InterPro" id="IPR035897">
    <property type="entry name" value="Toll_tir_struct_dom_sf"/>
</dbReference>
<dbReference type="SUPFAM" id="SSF52200">
    <property type="entry name" value="Toll/Interleukin receptor TIR domain"/>
    <property type="match status" value="1"/>
</dbReference>
<feature type="domain" description="TIR" evidence="7">
    <location>
        <begin position="15"/>
        <end position="170"/>
    </location>
</feature>